<dbReference type="PANTHER" id="PTHR15131">
    <property type="entry name" value="SMALL NUCLEAR RNA ACTIVATING COMPLEX, POLYPEPTIDE 1"/>
    <property type="match status" value="1"/>
</dbReference>
<dbReference type="EMBL" id="HBUF01046874">
    <property type="protein sequence ID" value="CAG6620043.1"/>
    <property type="molecule type" value="Transcribed_RNA"/>
</dbReference>
<reference evidence="3" key="1">
    <citation type="submission" date="2021-05" db="EMBL/GenBank/DDBJ databases">
        <authorList>
            <person name="Alioto T."/>
            <person name="Alioto T."/>
            <person name="Gomez Garrido J."/>
        </authorList>
    </citation>
    <scope>NUCLEOTIDE SEQUENCE</scope>
</reference>
<dbReference type="EMBL" id="HBUF01046875">
    <property type="protein sequence ID" value="CAG6620044.1"/>
    <property type="molecule type" value="Transcribed_RNA"/>
</dbReference>
<evidence type="ECO:0000256" key="1">
    <source>
        <dbReference type="SAM" id="Coils"/>
    </source>
</evidence>
<organism evidence="3">
    <name type="scientific">Cacopsylla melanoneura</name>
    <dbReference type="NCBI Taxonomy" id="428564"/>
    <lineage>
        <taxon>Eukaryota</taxon>
        <taxon>Metazoa</taxon>
        <taxon>Ecdysozoa</taxon>
        <taxon>Arthropoda</taxon>
        <taxon>Hexapoda</taxon>
        <taxon>Insecta</taxon>
        <taxon>Pterygota</taxon>
        <taxon>Neoptera</taxon>
        <taxon>Paraneoptera</taxon>
        <taxon>Hemiptera</taxon>
        <taxon>Sternorrhyncha</taxon>
        <taxon>Psylloidea</taxon>
        <taxon>Psyllidae</taxon>
        <taxon>Psyllinae</taxon>
        <taxon>Cacopsylla</taxon>
    </lineage>
</organism>
<dbReference type="InterPro" id="IPR019188">
    <property type="entry name" value="SNAPC1"/>
</dbReference>
<feature type="region of interest" description="Disordered" evidence="2">
    <location>
        <begin position="287"/>
        <end position="313"/>
    </location>
</feature>
<dbReference type="GO" id="GO:0043565">
    <property type="term" value="F:sequence-specific DNA binding"/>
    <property type="evidence" value="ECO:0007669"/>
    <property type="project" value="TreeGrafter"/>
</dbReference>
<proteinExistence type="predicted"/>
<dbReference type="GO" id="GO:0042795">
    <property type="term" value="P:snRNA transcription by RNA polymerase II"/>
    <property type="evidence" value="ECO:0007669"/>
    <property type="project" value="TreeGrafter"/>
</dbReference>
<dbReference type="EMBL" id="HBUF01359097">
    <property type="protein sequence ID" value="CAG6719611.1"/>
    <property type="molecule type" value="Transcribed_RNA"/>
</dbReference>
<accession>A0A8D8M0L9</accession>
<keyword evidence="1" id="KW-0175">Coiled coil</keyword>
<dbReference type="GO" id="GO:0019185">
    <property type="term" value="C:snRNA-activating protein complex"/>
    <property type="evidence" value="ECO:0007669"/>
    <property type="project" value="TreeGrafter"/>
</dbReference>
<evidence type="ECO:0000256" key="2">
    <source>
        <dbReference type="SAM" id="MobiDB-lite"/>
    </source>
</evidence>
<dbReference type="Pfam" id="PF09808">
    <property type="entry name" value="SNAPC1"/>
    <property type="match status" value="1"/>
</dbReference>
<feature type="coiled-coil region" evidence="1">
    <location>
        <begin position="162"/>
        <end position="189"/>
    </location>
</feature>
<feature type="region of interest" description="Disordered" evidence="2">
    <location>
        <begin position="385"/>
        <end position="431"/>
    </location>
</feature>
<dbReference type="EMBL" id="HBUF01359095">
    <property type="protein sequence ID" value="CAG6719607.1"/>
    <property type="molecule type" value="Transcribed_RNA"/>
</dbReference>
<dbReference type="EMBL" id="HBUF01046876">
    <property type="protein sequence ID" value="CAG6620045.1"/>
    <property type="molecule type" value="Transcribed_RNA"/>
</dbReference>
<evidence type="ECO:0000313" key="3">
    <source>
        <dbReference type="EMBL" id="CAG6620045.1"/>
    </source>
</evidence>
<sequence>MSSSIHKKFLAFIIPIQRDVDIFLTRFAKKDPLVLSFDVFKSLWNDMHLHLIYSCRPIEDLFIFQDLLFDTVKARLFPPYAPLWNIGAIYLLFAFIELVPYQRHMTNIRPRMTLSELKKIQHLLQYLRVEEEHEASVILLNILQKHCVIAAESTSELNVEIRKQFSHRYENLQDSLNLLNESASSLAEMTTEKYIADQLESFGLLDKMVATNNQYCAMKELTPAIKESPICSLIGRDHLYNFTSGTAIIQYGSKSISGNMTSGGHVDDLIGARRVKLKNRSFVQNNSNRRRNSVVEVEATSSHSGPGRPIAPLPTPSKSYIFLKGSKIPTLETNEKLQQIINTRAIKTQKIYNYRHKLYKNTYEKKLAKMAKKIVKTENSEAITTRKSKKSKSAKKIIKSDNKYSIVKSPKKPSLSRNPANVAKTEDNLER</sequence>
<dbReference type="GO" id="GO:0042796">
    <property type="term" value="P:snRNA transcription by RNA polymerase III"/>
    <property type="evidence" value="ECO:0007669"/>
    <property type="project" value="TreeGrafter"/>
</dbReference>
<dbReference type="AlphaFoldDB" id="A0A8D8M0L9"/>
<dbReference type="EMBL" id="HBUF01359096">
    <property type="protein sequence ID" value="CAG6719609.1"/>
    <property type="molecule type" value="Transcribed_RNA"/>
</dbReference>
<dbReference type="EMBL" id="HBUF01359098">
    <property type="protein sequence ID" value="CAG6719613.1"/>
    <property type="molecule type" value="Transcribed_RNA"/>
</dbReference>
<dbReference type="PANTHER" id="PTHR15131:SF3">
    <property type="entry name" value="SNRNA-ACTIVATING PROTEIN COMPLEX SUBUNIT 1"/>
    <property type="match status" value="1"/>
</dbReference>
<feature type="compositionally biased region" description="Basic residues" evidence="2">
    <location>
        <begin position="386"/>
        <end position="397"/>
    </location>
</feature>
<protein>
    <submittedName>
        <fullName evidence="3">Uncharacterized protein</fullName>
    </submittedName>
</protein>
<name>A0A8D8M0L9_9HEMI</name>